<dbReference type="Pfam" id="PF02502">
    <property type="entry name" value="LacAB_rpiB"/>
    <property type="match status" value="1"/>
</dbReference>
<proteinExistence type="inferred from homology"/>
<dbReference type="InterPro" id="IPR051812">
    <property type="entry name" value="SPI_LacAB/RpiB"/>
</dbReference>
<sequence>MKIAIGSDHGGFQLKEEIRSYLAEEMEQDGAKPEVIDMGTFSEESVDYPDYGVKVAKAVVAGDVDFGVVICGTGIGISIAANKVPGIRAALCGDPFSARMAREHNDANVLALGARVVGPGLAREIVAAFFAGAFAGGRHARRVDKLRALEGQASGE</sequence>
<feature type="active site" description="Proton acceptor" evidence="3">
    <location>
        <position position="71"/>
    </location>
</feature>
<gene>
    <name evidence="5" type="primary">rpiB</name>
    <name evidence="5" type="ORF">GTO89_08965</name>
</gene>
<dbReference type="PANTHER" id="PTHR43732:SF1">
    <property type="entry name" value="RIBOSE 5-PHOSPHATE ISOMERASE"/>
    <property type="match status" value="1"/>
</dbReference>
<dbReference type="PANTHER" id="PTHR43732">
    <property type="entry name" value="RIBOSE 5-PHOSPHATE ISOMERASE-RELATED"/>
    <property type="match status" value="1"/>
</dbReference>
<accession>A0A845LJX6</accession>
<dbReference type="AlphaFoldDB" id="A0A845LJX6"/>
<name>A0A845LJX6_HELGE</name>
<protein>
    <submittedName>
        <fullName evidence="5">Ribose 5-phosphate isomerase B</fullName>
        <ecNumber evidence="5">5.3.1.6</ecNumber>
    </submittedName>
</protein>
<feature type="binding site" evidence="4">
    <location>
        <begin position="72"/>
        <end position="76"/>
    </location>
    <ligand>
        <name>D-ribulose 5-phosphate</name>
        <dbReference type="ChEBI" id="CHEBI:58121"/>
    </ligand>
</feature>
<dbReference type="Proteomes" id="UP000471031">
    <property type="component" value="Unassembled WGS sequence"/>
</dbReference>
<organism evidence="5 6">
    <name type="scientific">Heliomicrobium gestii</name>
    <name type="common">Heliobacterium gestii</name>
    <dbReference type="NCBI Taxonomy" id="2699"/>
    <lineage>
        <taxon>Bacteria</taxon>
        <taxon>Bacillati</taxon>
        <taxon>Bacillota</taxon>
        <taxon>Clostridia</taxon>
        <taxon>Eubacteriales</taxon>
        <taxon>Heliobacteriaceae</taxon>
        <taxon>Heliomicrobium</taxon>
    </lineage>
</organism>
<evidence type="ECO:0000313" key="6">
    <source>
        <dbReference type="Proteomes" id="UP000471031"/>
    </source>
</evidence>
<reference evidence="5 6" key="1">
    <citation type="submission" date="2020-01" db="EMBL/GenBank/DDBJ databases">
        <title>Whole genome sequence of Heliobacterium gestii DSM 11169.</title>
        <authorList>
            <person name="Kyndt J.A."/>
            <person name="Meyer T.E."/>
        </authorList>
    </citation>
    <scope>NUCLEOTIDE SEQUENCE [LARGE SCALE GENOMIC DNA]</scope>
    <source>
        <strain evidence="5 6">DSM 11169</strain>
    </source>
</reference>
<dbReference type="InterPro" id="IPR003500">
    <property type="entry name" value="RpiB_LacA_LacB"/>
</dbReference>
<dbReference type="OrthoDB" id="1778624at2"/>
<dbReference type="EC" id="5.3.1.6" evidence="5"/>
<dbReference type="RefSeq" id="WP_161261728.1">
    <property type="nucleotide sequence ID" value="NZ_JAFBDC010000005.1"/>
</dbReference>
<comment type="caution">
    <text evidence="5">The sequence shown here is derived from an EMBL/GenBank/DDBJ whole genome shotgun (WGS) entry which is preliminary data.</text>
</comment>
<dbReference type="EMBL" id="WXEX01000006">
    <property type="protein sequence ID" value="MZP43166.1"/>
    <property type="molecule type" value="Genomic_DNA"/>
</dbReference>
<evidence type="ECO:0000313" key="5">
    <source>
        <dbReference type="EMBL" id="MZP43166.1"/>
    </source>
</evidence>
<feature type="binding site" evidence="4">
    <location>
        <begin position="8"/>
        <end position="9"/>
    </location>
    <ligand>
        <name>D-ribulose 5-phosphate</name>
        <dbReference type="ChEBI" id="CHEBI:58121"/>
    </ligand>
</feature>
<keyword evidence="2 5" id="KW-0413">Isomerase</keyword>
<evidence type="ECO:0000256" key="3">
    <source>
        <dbReference type="PIRSR" id="PIRSR005384-1"/>
    </source>
</evidence>
<dbReference type="NCBIfam" id="NF004051">
    <property type="entry name" value="PRK05571.1"/>
    <property type="match status" value="1"/>
</dbReference>
<dbReference type="GO" id="GO:0004751">
    <property type="term" value="F:ribose-5-phosphate isomerase activity"/>
    <property type="evidence" value="ECO:0007669"/>
    <property type="project" value="UniProtKB-EC"/>
</dbReference>
<dbReference type="NCBIfam" id="TIGR01120">
    <property type="entry name" value="rpiB"/>
    <property type="match status" value="1"/>
</dbReference>
<keyword evidence="6" id="KW-1185">Reference proteome</keyword>
<dbReference type="PIRSF" id="PIRSF005384">
    <property type="entry name" value="RpiB_LacA_B"/>
    <property type="match status" value="1"/>
</dbReference>
<dbReference type="InterPro" id="IPR004785">
    <property type="entry name" value="RpiB"/>
</dbReference>
<dbReference type="NCBIfam" id="TIGR00689">
    <property type="entry name" value="rpiB_lacA_lacB"/>
    <property type="match status" value="1"/>
</dbReference>
<feature type="binding site" evidence="4">
    <location>
        <position position="115"/>
    </location>
    <ligand>
        <name>D-ribulose 5-phosphate</name>
        <dbReference type="ChEBI" id="CHEBI:58121"/>
    </ligand>
</feature>
<dbReference type="Gene3D" id="3.40.1400.10">
    <property type="entry name" value="Sugar-phosphate isomerase, RpiB/LacA/LacB"/>
    <property type="match status" value="1"/>
</dbReference>
<evidence type="ECO:0000256" key="2">
    <source>
        <dbReference type="ARBA" id="ARBA00023235"/>
    </source>
</evidence>
<dbReference type="SUPFAM" id="SSF89623">
    <property type="entry name" value="Ribose/Galactose isomerase RpiB/AlsB"/>
    <property type="match status" value="1"/>
</dbReference>
<evidence type="ECO:0000256" key="4">
    <source>
        <dbReference type="PIRSR" id="PIRSR005384-2"/>
    </source>
</evidence>
<dbReference type="GO" id="GO:0005975">
    <property type="term" value="P:carbohydrate metabolic process"/>
    <property type="evidence" value="ECO:0007669"/>
    <property type="project" value="InterPro"/>
</dbReference>
<feature type="binding site" evidence="4">
    <location>
        <position position="105"/>
    </location>
    <ligand>
        <name>D-ribulose 5-phosphate</name>
        <dbReference type="ChEBI" id="CHEBI:58121"/>
    </ligand>
</feature>
<comment type="similarity">
    <text evidence="1">Belongs to the LacAB/RpiB family.</text>
</comment>
<feature type="binding site" evidence="4">
    <location>
        <position position="138"/>
    </location>
    <ligand>
        <name>D-ribulose 5-phosphate</name>
        <dbReference type="ChEBI" id="CHEBI:58121"/>
    </ligand>
</feature>
<feature type="binding site" evidence="4">
    <location>
        <position position="142"/>
    </location>
    <ligand>
        <name>D-ribulose 5-phosphate</name>
        <dbReference type="ChEBI" id="CHEBI:58121"/>
    </ligand>
</feature>
<feature type="active site" description="Proton donor" evidence="3">
    <location>
        <position position="104"/>
    </location>
</feature>
<dbReference type="InterPro" id="IPR036569">
    <property type="entry name" value="RpiB_LacA_LacB_sf"/>
</dbReference>
<evidence type="ECO:0000256" key="1">
    <source>
        <dbReference type="ARBA" id="ARBA00008754"/>
    </source>
</evidence>